<dbReference type="GO" id="GO:0003677">
    <property type="term" value="F:DNA binding"/>
    <property type="evidence" value="ECO:0007669"/>
    <property type="project" value="UniProtKB-KW"/>
</dbReference>
<evidence type="ECO:0000256" key="1">
    <source>
        <dbReference type="ARBA" id="ARBA00023125"/>
    </source>
</evidence>
<dbReference type="Pfam" id="PF01381">
    <property type="entry name" value="HTH_3"/>
    <property type="match status" value="1"/>
</dbReference>
<gene>
    <name evidence="3" type="ORF">EWM57_03605</name>
</gene>
<evidence type="ECO:0000313" key="3">
    <source>
        <dbReference type="EMBL" id="RYU82787.1"/>
    </source>
</evidence>
<keyword evidence="1" id="KW-0238">DNA-binding</keyword>
<dbReference type="CDD" id="cd00093">
    <property type="entry name" value="HTH_XRE"/>
    <property type="match status" value="1"/>
</dbReference>
<dbReference type="GO" id="GO:0003700">
    <property type="term" value="F:DNA-binding transcription factor activity"/>
    <property type="evidence" value="ECO:0007669"/>
    <property type="project" value="TreeGrafter"/>
</dbReference>
<dbReference type="PANTHER" id="PTHR46797:SF1">
    <property type="entry name" value="METHYLPHOSPHONATE SYNTHASE"/>
    <property type="match status" value="1"/>
</dbReference>
<dbReference type="InterPro" id="IPR001387">
    <property type="entry name" value="Cro/C1-type_HTH"/>
</dbReference>
<dbReference type="SUPFAM" id="SSF47413">
    <property type="entry name" value="lambda repressor-like DNA-binding domains"/>
    <property type="match status" value="1"/>
</dbReference>
<evidence type="ECO:0000313" key="4">
    <source>
        <dbReference type="Proteomes" id="UP000294155"/>
    </source>
</evidence>
<reference evidence="3 4" key="1">
    <citation type="submission" date="2019-02" db="EMBL/GenBank/DDBJ databases">
        <title>Bacterial novel species isolated from soil.</title>
        <authorList>
            <person name="Jung H.-Y."/>
        </authorList>
    </citation>
    <scope>NUCLEOTIDE SEQUENCE [LARGE SCALE GENOMIC DNA]</scope>
    <source>
        <strain evidence="3 4">1-3-3-3</strain>
    </source>
</reference>
<feature type="domain" description="HTH cro/C1-type" evidence="2">
    <location>
        <begin position="23"/>
        <end position="77"/>
    </location>
</feature>
<sequence>MVKLNGTLFISPFFLRMQVHHILRRIREEQGLSQEHLAYQLKVSQNCYHKIESGKVALKVETLITIAQLLRVPIGVFFHEPAFPAGTEELSPGQLRGLQGGRGWLPTALLQLPDHGLYRQTTRPARLSDCC</sequence>
<comment type="caution">
    <text evidence="3">The sequence shown here is derived from an EMBL/GenBank/DDBJ whole genome shotgun (WGS) entry which is preliminary data.</text>
</comment>
<evidence type="ECO:0000259" key="2">
    <source>
        <dbReference type="PROSITE" id="PS50943"/>
    </source>
</evidence>
<dbReference type="InterPro" id="IPR010982">
    <property type="entry name" value="Lambda_DNA-bd_dom_sf"/>
</dbReference>
<name>A0A4Q5LED3_9BACT</name>
<dbReference type="AlphaFoldDB" id="A0A4Q5LED3"/>
<dbReference type="SMART" id="SM00530">
    <property type="entry name" value="HTH_XRE"/>
    <property type="match status" value="1"/>
</dbReference>
<dbReference type="InterPro" id="IPR050807">
    <property type="entry name" value="TransReg_Diox_bact_type"/>
</dbReference>
<organism evidence="3 4">
    <name type="scientific">Hymenobacter persicinus</name>
    <dbReference type="NCBI Taxonomy" id="2025506"/>
    <lineage>
        <taxon>Bacteria</taxon>
        <taxon>Pseudomonadati</taxon>
        <taxon>Bacteroidota</taxon>
        <taxon>Cytophagia</taxon>
        <taxon>Cytophagales</taxon>
        <taxon>Hymenobacteraceae</taxon>
        <taxon>Hymenobacter</taxon>
    </lineage>
</organism>
<dbReference type="EMBL" id="SEWE01000005">
    <property type="protein sequence ID" value="RYU82787.1"/>
    <property type="molecule type" value="Genomic_DNA"/>
</dbReference>
<dbReference type="PROSITE" id="PS50943">
    <property type="entry name" value="HTH_CROC1"/>
    <property type="match status" value="1"/>
</dbReference>
<proteinExistence type="predicted"/>
<dbReference type="OrthoDB" id="1122522at2"/>
<keyword evidence="4" id="KW-1185">Reference proteome</keyword>
<dbReference type="Gene3D" id="1.10.260.40">
    <property type="entry name" value="lambda repressor-like DNA-binding domains"/>
    <property type="match status" value="1"/>
</dbReference>
<accession>A0A4Q5LED3</accession>
<dbReference type="PANTHER" id="PTHR46797">
    <property type="entry name" value="HTH-TYPE TRANSCRIPTIONAL REGULATOR"/>
    <property type="match status" value="1"/>
</dbReference>
<dbReference type="Proteomes" id="UP000294155">
    <property type="component" value="Unassembled WGS sequence"/>
</dbReference>
<dbReference type="GO" id="GO:0005829">
    <property type="term" value="C:cytosol"/>
    <property type="evidence" value="ECO:0007669"/>
    <property type="project" value="TreeGrafter"/>
</dbReference>
<protein>
    <submittedName>
        <fullName evidence="3">XRE family transcriptional regulator</fullName>
    </submittedName>
</protein>